<dbReference type="CDD" id="cd14361">
    <property type="entry name" value="UBA_HYPK"/>
    <property type="match status" value="1"/>
</dbReference>
<organism evidence="2 3">
    <name type="scientific">Roridomyces roridus</name>
    <dbReference type="NCBI Taxonomy" id="1738132"/>
    <lineage>
        <taxon>Eukaryota</taxon>
        <taxon>Fungi</taxon>
        <taxon>Dikarya</taxon>
        <taxon>Basidiomycota</taxon>
        <taxon>Agaricomycotina</taxon>
        <taxon>Agaricomycetes</taxon>
        <taxon>Agaricomycetidae</taxon>
        <taxon>Agaricales</taxon>
        <taxon>Marasmiineae</taxon>
        <taxon>Mycenaceae</taxon>
        <taxon>Roridomyces</taxon>
    </lineage>
</organism>
<protein>
    <recommendedName>
        <fullName evidence="1">Nascent polypeptide-associated complex subunit alpha-like UBA domain-containing protein</fullName>
    </recommendedName>
</protein>
<proteinExistence type="predicted"/>
<dbReference type="PANTHER" id="PTHR31184:SF2">
    <property type="entry name" value="HUNTINGTIN-INTERACTING PROTEIN K"/>
    <property type="match status" value="1"/>
</dbReference>
<evidence type="ECO:0000313" key="3">
    <source>
        <dbReference type="Proteomes" id="UP001221142"/>
    </source>
</evidence>
<reference evidence="2" key="1">
    <citation type="submission" date="2023-03" db="EMBL/GenBank/DDBJ databases">
        <title>Massive genome expansion in bonnet fungi (Mycena s.s.) driven by repeated elements and novel gene families across ecological guilds.</title>
        <authorList>
            <consortium name="Lawrence Berkeley National Laboratory"/>
            <person name="Harder C.B."/>
            <person name="Miyauchi S."/>
            <person name="Viragh M."/>
            <person name="Kuo A."/>
            <person name="Thoen E."/>
            <person name="Andreopoulos B."/>
            <person name="Lu D."/>
            <person name="Skrede I."/>
            <person name="Drula E."/>
            <person name="Henrissat B."/>
            <person name="Morin E."/>
            <person name="Kohler A."/>
            <person name="Barry K."/>
            <person name="LaButti K."/>
            <person name="Morin E."/>
            <person name="Salamov A."/>
            <person name="Lipzen A."/>
            <person name="Mereny Z."/>
            <person name="Hegedus B."/>
            <person name="Baldrian P."/>
            <person name="Stursova M."/>
            <person name="Weitz H."/>
            <person name="Taylor A."/>
            <person name="Grigoriev I.V."/>
            <person name="Nagy L.G."/>
            <person name="Martin F."/>
            <person name="Kauserud H."/>
        </authorList>
    </citation>
    <scope>NUCLEOTIDE SEQUENCE</scope>
    <source>
        <strain evidence="2">9284</strain>
    </source>
</reference>
<dbReference type="GO" id="GO:0050821">
    <property type="term" value="P:protein stabilization"/>
    <property type="evidence" value="ECO:0007669"/>
    <property type="project" value="TreeGrafter"/>
</dbReference>
<keyword evidence="3" id="KW-1185">Reference proteome</keyword>
<evidence type="ECO:0000259" key="1">
    <source>
        <dbReference type="Pfam" id="PF19026"/>
    </source>
</evidence>
<dbReference type="Pfam" id="PF19026">
    <property type="entry name" value="UBA_HYPK"/>
    <property type="match status" value="1"/>
</dbReference>
<dbReference type="InterPro" id="IPR038922">
    <property type="entry name" value="HYPK_UBA"/>
</dbReference>
<name>A0AAD7BXE3_9AGAR</name>
<dbReference type="EMBL" id="JARKIF010000008">
    <property type="protein sequence ID" value="KAJ7633044.1"/>
    <property type="molecule type" value="Genomic_DNA"/>
</dbReference>
<dbReference type="AlphaFoldDB" id="A0AAD7BXE3"/>
<feature type="domain" description="Nascent polypeptide-associated complex subunit alpha-like UBA" evidence="1">
    <location>
        <begin position="58"/>
        <end position="96"/>
    </location>
</feature>
<comment type="caution">
    <text evidence="2">The sequence shown here is derived from an EMBL/GenBank/DDBJ whole genome shotgun (WGS) entry which is preliminary data.</text>
</comment>
<dbReference type="InterPro" id="IPR044034">
    <property type="entry name" value="NAC-like_UBA"/>
</dbReference>
<dbReference type="PANTHER" id="PTHR31184">
    <property type="entry name" value="HUNTINGTIN-INTERACTING PROTEIN K FAMILY MEMBER"/>
    <property type="match status" value="1"/>
</dbReference>
<sequence>MANRTNGRPEPEVIMNYGDGFSYVKGTMQEAYRPGGILERPPVLTPAPALTKAELQLIRREDVDIIVNEFEIPKTQAERLLVEHKGNVVDALRALTEL</sequence>
<dbReference type="InterPro" id="IPR052617">
    <property type="entry name" value="Huntingtin-int_K"/>
</dbReference>
<dbReference type="GO" id="GO:0043066">
    <property type="term" value="P:negative regulation of apoptotic process"/>
    <property type="evidence" value="ECO:0007669"/>
    <property type="project" value="TreeGrafter"/>
</dbReference>
<gene>
    <name evidence="2" type="ORF">FB45DRAFT_792406</name>
</gene>
<accession>A0AAD7BXE3</accession>
<evidence type="ECO:0000313" key="2">
    <source>
        <dbReference type="EMBL" id="KAJ7633044.1"/>
    </source>
</evidence>
<dbReference type="Proteomes" id="UP001221142">
    <property type="component" value="Unassembled WGS sequence"/>
</dbReference>